<evidence type="ECO:0000256" key="1">
    <source>
        <dbReference type="SAM" id="MobiDB-lite"/>
    </source>
</evidence>
<feature type="region of interest" description="Disordered" evidence="1">
    <location>
        <begin position="174"/>
        <end position="232"/>
    </location>
</feature>
<feature type="compositionally biased region" description="Acidic residues" evidence="1">
    <location>
        <begin position="217"/>
        <end position="226"/>
    </location>
</feature>
<sequence>MAEQKRLTPASCLPAATISAMHDMYVWQMRAGSVAVMLAPCTQLSFSTSASPPWACRCSRRSRRTQLAAALAELRSVRTPRFNFIPHSGVSRASLLLLGISNRHSRRRVTRCLEGAQKAMSGRLPVEAFIYSDRRVNLGPENVNMLISLYWDRMEKKSLPRVMLDPATLEKNASIQGDEEDDTSGIHCEAHDSADEDGERYGWSDSSDDEEMKKEGDDEDQAEDEENRSAQATMDDLLDYRLSELGCVGFCFPF</sequence>
<name>A0A6A4A3K4_9STRA</name>
<dbReference type="AlphaFoldDB" id="A0A6A4A3K4"/>
<reference evidence="2 3" key="1">
    <citation type="submission" date="2018-08" db="EMBL/GenBank/DDBJ databases">
        <title>Genomic investigation of the strawberry pathogen Phytophthora fragariae indicates pathogenicity is determined by transcriptional variation in three key races.</title>
        <authorList>
            <person name="Adams T.M."/>
            <person name="Armitage A.D."/>
            <person name="Sobczyk M.K."/>
            <person name="Bates H.J."/>
            <person name="Dunwell J.M."/>
            <person name="Nellist C.F."/>
            <person name="Harrison R.J."/>
        </authorList>
    </citation>
    <scope>NUCLEOTIDE SEQUENCE [LARGE SCALE GENOMIC DNA]</scope>
    <source>
        <strain evidence="2 3">BC-1</strain>
    </source>
</reference>
<organism evidence="2 3">
    <name type="scientific">Phytophthora fragariae</name>
    <dbReference type="NCBI Taxonomy" id="53985"/>
    <lineage>
        <taxon>Eukaryota</taxon>
        <taxon>Sar</taxon>
        <taxon>Stramenopiles</taxon>
        <taxon>Oomycota</taxon>
        <taxon>Peronosporomycetes</taxon>
        <taxon>Peronosporales</taxon>
        <taxon>Peronosporaceae</taxon>
        <taxon>Phytophthora</taxon>
    </lineage>
</organism>
<evidence type="ECO:0000313" key="3">
    <source>
        <dbReference type="Proteomes" id="UP000440367"/>
    </source>
</evidence>
<dbReference type="Proteomes" id="UP000440367">
    <property type="component" value="Unassembled WGS sequence"/>
</dbReference>
<dbReference type="EMBL" id="QXGD01000222">
    <property type="protein sequence ID" value="KAE9247168.1"/>
    <property type="molecule type" value="Genomic_DNA"/>
</dbReference>
<proteinExistence type="predicted"/>
<protein>
    <submittedName>
        <fullName evidence="2">Uncharacterized protein</fullName>
    </submittedName>
</protein>
<gene>
    <name evidence="2" type="ORF">PF002_g6406</name>
</gene>
<accession>A0A6A4A3K4</accession>
<comment type="caution">
    <text evidence="2">The sequence shown here is derived from an EMBL/GenBank/DDBJ whole genome shotgun (WGS) entry which is preliminary data.</text>
</comment>
<evidence type="ECO:0000313" key="2">
    <source>
        <dbReference type="EMBL" id="KAE9247168.1"/>
    </source>
</evidence>